<evidence type="ECO:0000313" key="1">
    <source>
        <dbReference type="EMBL" id="MBK7413856.1"/>
    </source>
</evidence>
<reference evidence="1 2" key="1">
    <citation type="submission" date="2020-10" db="EMBL/GenBank/DDBJ databases">
        <title>Connecting structure to function with the recovery of over 1000 high-quality activated sludge metagenome-assembled genomes encoding full-length rRNA genes using long-read sequencing.</title>
        <authorList>
            <person name="Singleton C.M."/>
            <person name="Petriglieri F."/>
            <person name="Kristensen J.M."/>
            <person name="Kirkegaard R.H."/>
            <person name="Michaelsen T.Y."/>
            <person name="Andersen M.H."/>
            <person name="Karst S.M."/>
            <person name="Dueholm M.S."/>
            <person name="Nielsen P.H."/>
            <person name="Albertsen M."/>
        </authorList>
    </citation>
    <scope>NUCLEOTIDE SEQUENCE [LARGE SCALE GENOMIC DNA]</scope>
    <source>
        <strain evidence="1">EsbW_18-Q3-R4-48_BATAC.463</strain>
    </source>
</reference>
<dbReference type="Proteomes" id="UP000739411">
    <property type="component" value="Unassembled WGS sequence"/>
</dbReference>
<dbReference type="AlphaFoldDB" id="A0A935MXY4"/>
<evidence type="ECO:0000313" key="2">
    <source>
        <dbReference type="Proteomes" id="UP000739411"/>
    </source>
</evidence>
<accession>A0A935MXY4</accession>
<organism evidence="1 2">
    <name type="scientific">Candidatus Dechloromonas phosphorivorans</name>
    <dbReference type="NCBI Taxonomy" id="2899244"/>
    <lineage>
        <taxon>Bacteria</taxon>
        <taxon>Pseudomonadati</taxon>
        <taxon>Pseudomonadota</taxon>
        <taxon>Betaproteobacteria</taxon>
        <taxon>Rhodocyclales</taxon>
        <taxon>Azonexaceae</taxon>
        <taxon>Dechloromonas</taxon>
    </lineage>
</organism>
<protein>
    <submittedName>
        <fullName evidence="1">Uncharacterized protein</fullName>
    </submittedName>
</protein>
<dbReference type="EMBL" id="JADJMS010000003">
    <property type="protein sequence ID" value="MBK7413856.1"/>
    <property type="molecule type" value="Genomic_DNA"/>
</dbReference>
<proteinExistence type="predicted"/>
<name>A0A935MXY4_9RHOO</name>
<comment type="caution">
    <text evidence="1">The sequence shown here is derived from an EMBL/GenBank/DDBJ whole genome shotgun (WGS) entry which is preliminary data.</text>
</comment>
<sequence>MIYDLEHELETIKFFLKHGTTIVSNELINESNNLSEINQPSEEYVEQTLTSPYSSESLGKIICRAVINELNSLCEFALQKCG</sequence>
<gene>
    <name evidence="1" type="ORF">IPJ38_00715</name>
</gene>